<proteinExistence type="predicted"/>
<evidence type="ECO:0000256" key="2">
    <source>
        <dbReference type="SAM" id="MobiDB-lite"/>
    </source>
</evidence>
<feature type="coiled-coil region" evidence="1">
    <location>
        <begin position="417"/>
        <end position="517"/>
    </location>
</feature>
<accession>A0A8J1UTZ6</accession>
<dbReference type="GO" id="GO:0035735">
    <property type="term" value="P:intraciliary transport involved in cilium assembly"/>
    <property type="evidence" value="ECO:0007669"/>
    <property type="project" value="TreeGrafter"/>
</dbReference>
<dbReference type="AlphaFoldDB" id="A0A8J1UTZ6"/>
<dbReference type="PANTHER" id="PTHR31432">
    <property type="entry name" value="INTRAFLAGELLAR TRANSPORT PROTEIN 74 HOMOLOG"/>
    <property type="match status" value="1"/>
</dbReference>
<keyword evidence="4" id="KW-1185">Reference proteome</keyword>
<dbReference type="Proteomes" id="UP000749559">
    <property type="component" value="Unassembled WGS sequence"/>
</dbReference>
<feature type="region of interest" description="Disordered" evidence="2">
    <location>
        <begin position="1"/>
        <end position="69"/>
    </location>
</feature>
<dbReference type="GO" id="GO:0030992">
    <property type="term" value="C:intraciliary transport particle B"/>
    <property type="evidence" value="ECO:0007669"/>
    <property type="project" value="InterPro"/>
</dbReference>
<dbReference type="EMBL" id="CAIIXF020000003">
    <property type="protein sequence ID" value="CAH1779959.1"/>
    <property type="molecule type" value="Genomic_DNA"/>
</dbReference>
<evidence type="ECO:0000313" key="3">
    <source>
        <dbReference type="EMBL" id="CAH1779959.1"/>
    </source>
</evidence>
<dbReference type="PANTHER" id="PTHR31432:SF0">
    <property type="entry name" value="INTRAFLAGELLAR TRANSPORT PROTEIN 74 HOMOLOG"/>
    <property type="match status" value="1"/>
</dbReference>
<keyword evidence="1" id="KW-0175">Coiled coil</keyword>
<name>A0A8J1UTZ6_OWEFU</name>
<comment type="caution">
    <text evidence="3">The sequence shown here is derived from an EMBL/GenBank/DDBJ whole genome shotgun (WGS) entry which is preliminary data.</text>
</comment>
<feature type="compositionally biased region" description="Polar residues" evidence="2">
    <location>
        <begin position="40"/>
        <end position="55"/>
    </location>
</feature>
<dbReference type="GO" id="GO:0048487">
    <property type="term" value="F:beta-tubulin binding"/>
    <property type="evidence" value="ECO:0007669"/>
    <property type="project" value="InterPro"/>
</dbReference>
<feature type="coiled-coil region" evidence="1">
    <location>
        <begin position="109"/>
        <end position="333"/>
    </location>
</feature>
<dbReference type="GO" id="GO:0005929">
    <property type="term" value="C:cilium"/>
    <property type="evidence" value="ECO:0007669"/>
    <property type="project" value="TreeGrafter"/>
</dbReference>
<dbReference type="InterPro" id="IPR029602">
    <property type="entry name" value="IFT74"/>
</dbReference>
<gene>
    <name evidence="3" type="ORF">OFUS_LOCUS6712</name>
</gene>
<dbReference type="OrthoDB" id="444379at2759"/>
<reference evidence="3" key="1">
    <citation type="submission" date="2022-03" db="EMBL/GenBank/DDBJ databases">
        <authorList>
            <person name="Martin C."/>
        </authorList>
    </citation>
    <scope>NUCLEOTIDE SEQUENCE</scope>
</reference>
<sequence length="580" mass="66728">MRAGRPPGTASGRPPGTASRLTSGMARPGTKGGQQAAGMSLTTNLQVSDRPITQQGLGGLKTGAKGPHRQVQDKSYFVGLLRSKTTELTQEVARLSKDVDVNYEESSSYLTYEKRAESLANEIKDLQAELGDYNTLVDKLNTDEDIQDIQLDLADLKASNEKEAKNLDALFLQKQEREGQIHKLEVELEQEKRMADNLVADMKPAMRDKYLQLKDLNEHLLKQLENGQQEVDQLDLKKAELEEELSMSTVKQEAVRLYEQLNELEVKRDSIMEELQSSGTPEEERERLLKQVKEDNQEMSSMDRQCNEIREKVSNLQEEIRQLDMDIEENQGERNQKYKELKKREETMTEFLESFDQSKNQELERKGQLQLNIVALLEHMSRNMARGHNLPTPKELATMKDDLAFKATEMKKSEATAAGLASEQEKLQLDLQKVEQLESKITSELEMMKNKIANMEQEIEIYSNLDGLKEEADVKRQKLSEDKVILQKRREVFKKIMQQLTSQYEALKSQLQENETYAQLGNLEKKWQHHEQNNFVMKEFIASKTMESDYRPITKRVSEMISVYNKFLQDLALRTGVPNM</sequence>
<protein>
    <submittedName>
        <fullName evidence="3">Uncharacterized protein</fullName>
    </submittedName>
</protein>
<evidence type="ECO:0000256" key="1">
    <source>
        <dbReference type="SAM" id="Coils"/>
    </source>
</evidence>
<organism evidence="3 4">
    <name type="scientific">Owenia fusiformis</name>
    <name type="common">Polychaete worm</name>
    <dbReference type="NCBI Taxonomy" id="6347"/>
    <lineage>
        <taxon>Eukaryota</taxon>
        <taxon>Metazoa</taxon>
        <taxon>Spiralia</taxon>
        <taxon>Lophotrochozoa</taxon>
        <taxon>Annelida</taxon>
        <taxon>Polychaeta</taxon>
        <taxon>Sedentaria</taxon>
        <taxon>Canalipalpata</taxon>
        <taxon>Sabellida</taxon>
        <taxon>Oweniida</taxon>
        <taxon>Oweniidae</taxon>
        <taxon>Owenia</taxon>
    </lineage>
</organism>
<evidence type="ECO:0000313" key="4">
    <source>
        <dbReference type="Proteomes" id="UP000749559"/>
    </source>
</evidence>